<dbReference type="OrthoDB" id="206201at2759"/>
<protein>
    <submittedName>
        <fullName evidence="2">Uncharacterized protein</fullName>
    </submittedName>
</protein>
<feature type="chain" id="PRO_5040327083" evidence="1">
    <location>
        <begin position="18"/>
        <end position="145"/>
    </location>
</feature>
<dbReference type="Proteomes" id="UP000800039">
    <property type="component" value="Unassembled WGS sequence"/>
</dbReference>
<evidence type="ECO:0000313" key="3">
    <source>
        <dbReference type="Proteomes" id="UP000800039"/>
    </source>
</evidence>
<dbReference type="AlphaFoldDB" id="A0A9P4GLB7"/>
<keyword evidence="1" id="KW-0732">Signal</keyword>
<evidence type="ECO:0000256" key="1">
    <source>
        <dbReference type="SAM" id="SignalP"/>
    </source>
</evidence>
<comment type="caution">
    <text evidence="2">The sequence shown here is derived from an EMBL/GenBank/DDBJ whole genome shotgun (WGS) entry which is preliminary data.</text>
</comment>
<name>A0A9P4GLB7_9PLEO</name>
<sequence>MRYILSFLCIFYTFSIATVIKRASDPCPYHRIDDSPGQPLIPDEYLVNLRDNYTIEQHFQFLGQNLSQTADIFHHMPILNIYHIRIDERFMHKIIRYDPGVESVSHNMVFAPELHWHSDDTKPYHSNARQKRWKTREAFLPWWED</sequence>
<dbReference type="RefSeq" id="XP_040789728.1">
    <property type="nucleotide sequence ID" value="XM_040938503.1"/>
</dbReference>
<accession>A0A9P4GLB7</accession>
<proteinExistence type="predicted"/>
<organism evidence="2 3">
    <name type="scientific">Cucurbitaria berberidis CBS 394.84</name>
    <dbReference type="NCBI Taxonomy" id="1168544"/>
    <lineage>
        <taxon>Eukaryota</taxon>
        <taxon>Fungi</taxon>
        <taxon>Dikarya</taxon>
        <taxon>Ascomycota</taxon>
        <taxon>Pezizomycotina</taxon>
        <taxon>Dothideomycetes</taxon>
        <taxon>Pleosporomycetidae</taxon>
        <taxon>Pleosporales</taxon>
        <taxon>Pleosporineae</taxon>
        <taxon>Cucurbitariaceae</taxon>
        <taxon>Cucurbitaria</taxon>
    </lineage>
</organism>
<gene>
    <name evidence="2" type="ORF">K460DRAFT_54515</name>
</gene>
<dbReference type="GeneID" id="63855759"/>
<reference evidence="2" key="1">
    <citation type="submission" date="2020-01" db="EMBL/GenBank/DDBJ databases">
        <authorList>
            <consortium name="DOE Joint Genome Institute"/>
            <person name="Haridas S."/>
            <person name="Albert R."/>
            <person name="Binder M."/>
            <person name="Bloem J."/>
            <person name="Labutti K."/>
            <person name="Salamov A."/>
            <person name="Andreopoulos B."/>
            <person name="Baker S.E."/>
            <person name="Barry K."/>
            <person name="Bills G."/>
            <person name="Bluhm B.H."/>
            <person name="Cannon C."/>
            <person name="Castanera R."/>
            <person name="Culley D.E."/>
            <person name="Daum C."/>
            <person name="Ezra D."/>
            <person name="Gonzalez J.B."/>
            <person name="Henrissat B."/>
            <person name="Kuo A."/>
            <person name="Liang C."/>
            <person name="Lipzen A."/>
            <person name="Lutzoni F."/>
            <person name="Magnuson J."/>
            <person name="Mondo S."/>
            <person name="Nolan M."/>
            <person name="Ohm R."/>
            <person name="Pangilinan J."/>
            <person name="Park H.-J."/>
            <person name="Ramirez L."/>
            <person name="Alfaro M."/>
            <person name="Sun H."/>
            <person name="Tritt A."/>
            <person name="Yoshinaga Y."/>
            <person name="Zwiers L.-H."/>
            <person name="Turgeon B.G."/>
            <person name="Goodwin S.B."/>
            <person name="Spatafora J.W."/>
            <person name="Crous P.W."/>
            <person name="Grigoriev I.V."/>
        </authorList>
    </citation>
    <scope>NUCLEOTIDE SEQUENCE</scope>
    <source>
        <strain evidence="2">CBS 394.84</strain>
    </source>
</reference>
<feature type="signal peptide" evidence="1">
    <location>
        <begin position="1"/>
        <end position="17"/>
    </location>
</feature>
<dbReference type="EMBL" id="ML976615">
    <property type="protein sequence ID" value="KAF1847165.1"/>
    <property type="molecule type" value="Genomic_DNA"/>
</dbReference>
<keyword evidence="3" id="KW-1185">Reference proteome</keyword>
<evidence type="ECO:0000313" key="2">
    <source>
        <dbReference type="EMBL" id="KAF1847165.1"/>
    </source>
</evidence>